<reference evidence="6 7" key="1">
    <citation type="journal article" date="2018" name="Int. J. Syst. Evol. Microbiol.">
        <title>Lactobacillus bambusae sp. nov., isolated from a traditional fermented Ma-bamboo shoots of Taiwan.</title>
        <authorList>
            <person name="Wang L.-T."/>
        </authorList>
    </citation>
    <scope>NUCLEOTIDE SEQUENCE [LARGE SCALE GENOMIC DNA]</scope>
    <source>
        <strain evidence="6 7">BS-W1</strain>
    </source>
</reference>
<dbReference type="SUPFAM" id="SSF46689">
    <property type="entry name" value="Homeodomain-like"/>
    <property type="match status" value="1"/>
</dbReference>
<dbReference type="CDD" id="cd05013">
    <property type="entry name" value="SIS_RpiR"/>
    <property type="match status" value="1"/>
</dbReference>
<dbReference type="GO" id="GO:0097367">
    <property type="term" value="F:carbohydrate derivative binding"/>
    <property type="evidence" value="ECO:0007669"/>
    <property type="project" value="InterPro"/>
</dbReference>
<dbReference type="PANTHER" id="PTHR30514">
    <property type="entry name" value="GLUCOKINASE"/>
    <property type="match status" value="1"/>
</dbReference>
<dbReference type="InterPro" id="IPR047640">
    <property type="entry name" value="RpiR-like"/>
</dbReference>
<dbReference type="InterPro" id="IPR001347">
    <property type="entry name" value="SIS_dom"/>
</dbReference>
<dbReference type="GO" id="GO:1901135">
    <property type="term" value="P:carbohydrate derivative metabolic process"/>
    <property type="evidence" value="ECO:0007669"/>
    <property type="project" value="InterPro"/>
</dbReference>
<dbReference type="AlphaFoldDB" id="A0A2V1N1F7"/>
<dbReference type="Gene3D" id="1.10.10.10">
    <property type="entry name" value="Winged helix-like DNA-binding domain superfamily/Winged helix DNA-binding domain"/>
    <property type="match status" value="1"/>
</dbReference>
<dbReference type="PROSITE" id="PS51071">
    <property type="entry name" value="HTH_RPIR"/>
    <property type="match status" value="1"/>
</dbReference>
<evidence type="ECO:0000313" key="7">
    <source>
        <dbReference type="Proteomes" id="UP000245080"/>
    </source>
</evidence>
<dbReference type="Pfam" id="PF01418">
    <property type="entry name" value="HTH_6"/>
    <property type="match status" value="1"/>
</dbReference>
<dbReference type="InterPro" id="IPR046348">
    <property type="entry name" value="SIS_dom_sf"/>
</dbReference>
<organism evidence="6 7">
    <name type="scientific">Levilactobacillus bambusae</name>
    <dbReference type="NCBI Taxonomy" id="2024736"/>
    <lineage>
        <taxon>Bacteria</taxon>
        <taxon>Bacillati</taxon>
        <taxon>Bacillota</taxon>
        <taxon>Bacilli</taxon>
        <taxon>Lactobacillales</taxon>
        <taxon>Lactobacillaceae</taxon>
        <taxon>Levilactobacillus</taxon>
    </lineage>
</organism>
<feature type="domain" description="HTH rpiR-type" evidence="4">
    <location>
        <begin position="1"/>
        <end position="71"/>
    </location>
</feature>
<dbReference type="InterPro" id="IPR036388">
    <property type="entry name" value="WH-like_DNA-bd_sf"/>
</dbReference>
<proteinExistence type="predicted"/>
<comment type="caution">
    <text evidence="6">The sequence shown here is derived from an EMBL/GenBank/DDBJ whole genome shotgun (WGS) entry which is preliminary data.</text>
</comment>
<protein>
    <submittedName>
        <fullName evidence="6">RpiR family transcriptional regulator</fullName>
    </submittedName>
</protein>
<evidence type="ECO:0000259" key="4">
    <source>
        <dbReference type="PROSITE" id="PS51071"/>
    </source>
</evidence>
<name>A0A2V1N1F7_9LACO</name>
<keyword evidence="2" id="KW-0238">DNA-binding</keyword>
<dbReference type="InterPro" id="IPR000281">
    <property type="entry name" value="HTH_RpiR"/>
</dbReference>
<dbReference type="Gene3D" id="3.40.50.10490">
    <property type="entry name" value="Glucose-6-phosphate isomerase like protein, domain 1"/>
    <property type="match status" value="1"/>
</dbReference>
<keyword evidence="1" id="KW-0805">Transcription regulation</keyword>
<dbReference type="PROSITE" id="PS51464">
    <property type="entry name" value="SIS"/>
    <property type="match status" value="1"/>
</dbReference>
<dbReference type="InterPro" id="IPR009057">
    <property type="entry name" value="Homeodomain-like_sf"/>
</dbReference>
<evidence type="ECO:0000256" key="2">
    <source>
        <dbReference type="ARBA" id="ARBA00023125"/>
    </source>
</evidence>
<accession>A0A2V1N1F7</accession>
<dbReference type="InterPro" id="IPR035472">
    <property type="entry name" value="RpiR-like_SIS"/>
</dbReference>
<feature type="domain" description="SIS" evidence="5">
    <location>
        <begin position="115"/>
        <end position="255"/>
    </location>
</feature>
<dbReference type="GO" id="GO:0003677">
    <property type="term" value="F:DNA binding"/>
    <property type="evidence" value="ECO:0007669"/>
    <property type="project" value="UniProtKB-KW"/>
</dbReference>
<evidence type="ECO:0000259" key="5">
    <source>
        <dbReference type="PROSITE" id="PS51464"/>
    </source>
</evidence>
<dbReference type="OrthoDB" id="3684496at2"/>
<dbReference type="PANTHER" id="PTHR30514:SF1">
    <property type="entry name" value="HTH-TYPE TRANSCRIPTIONAL REGULATOR HEXR-RELATED"/>
    <property type="match status" value="1"/>
</dbReference>
<evidence type="ECO:0000256" key="1">
    <source>
        <dbReference type="ARBA" id="ARBA00023015"/>
    </source>
</evidence>
<dbReference type="Pfam" id="PF01380">
    <property type="entry name" value="SIS"/>
    <property type="match status" value="1"/>
</dbReference>
<dbReference type="SUPFAM" id="SSF53697">
    <property type="entry name" value="SIS domain"/>
    <property type="match status" value="1"/>
</dbReference>
<evidence type="ECO:0000256" key="3">
    <source>
        <dbReference type="ARBA" id="ARBA00023163"/>
    </source>
</evidence>
<keyword evidence="3" id="KW-0804">Transcription</keyword>
<gene>
    <name evidence="6" type="ORF">DCM90_02995</name>
</gene>
<keyword evidence="7" id="KW-1185">Reference proteome</keyword>
<dbReference type="GO" id="GO:0003700">
    <property type="term" value="F:DNA-binding transcription factor activity"/>
    <property type="evidence" value="ECO:0007669"/>
    <property type="project" value="InterPro"/>
</dbReference>
<dbReference type="EMBL" id="QCXQ01000002">
    <property type="protein sequence ID" value="PWG00568.1"/>
    <property type="molecule type" value="Genomic_DNA"/>
</dbReference>
<evidence type="ECO:0000313" key="6">
    <source>
        <dbReference type="EMBL" id="PWG00568.1"/>
    </source>
</evidence>
<dbReference type="Proteomes" id="UP000245080">
    <property type="component" value="Unassembled WGS sequence"/>
</dbReference>
<sequence length="274" mass="30359">MASSSDAMSPSERKIANLVLARPGDVSNMTIKELAHAASVSTASVSRFSKRVGFASYREFSLALGQLEQENKPQFFNEIQKSDSLSAMTDKIFKQTQDALTATRSGLSENDLARAVLRILRSKRLGFFGLGGSSIAALDGYHKFIQTGRDCVYYPDYDLQLMLASQMTKNDVAIVVSHSGRNKETMTICRELHKHKVTLIGITNSMRSPLAKLCDITFASLAEENDVRSEGMYSQIAQMVIMDTLFTTSALRMGSESDESIRKVHALMEKIRLH</sequence>